<evidence type="ECO:0000256" key="7">
    <source>
        <dbReference type="ARBA" id="ARBA00023242"/>
    </source>
</evidence>
<keyword evidence="14" id="KW-1185">Reference proteome</keyword>
<dbReference type="InterPro" id="IPR057191">
    <property type="entry name" value="DUF7869"/>
</dbReference>
<evidence type="ECO:0000256" key="2">
    <source>
        <dbReference type="ARBA" id="ARBA00022723"/>
    </source>
</evidence>
<keyword evidence="3" id="KW-0677">Repeat</keyword>
<keyword evidence="5" id="KW-0862">Zinc</keyword>
<organism evidence="13 14">
    <name type="scientific">Parnassius apollo</name>
    <name type="common">Apollo butterfly</name>
    <name type="synonym">Papilio apollo</name>
    <dbReference type="NCBI Taxonomy" id="110799"/>
    <lineage>
        <taxon>Eukaryota</taxon>
        <taxon>Metazoa</taxon>
        <taxon>Ecdysozoa</taxon>
        <taxon>Arthropoda</taxon>
        <taxon>Hexapoda</taxon>
        <taxon>Insecta</taxon>
        <taxon>Pterygota</taxon>
        <taxon>Neoptera</taxon>
        <taxon>Endopterygota</taxon>
        <taxon>Lepidoptera</taxon>
        <taxon>Glossata</taxon>
        <taxon>Ditrysia</taxon>
        <taxon>Papilionoidea</taxon>
        <taxon>Papilionidae</taxon>
        <taxon>Parnassiinae</taxon>
        <taxon>Parnassini</taxon>
        <taxon>Parnassius</taxon>
        <taxon>Parnassius</taxon>
    </lineage>
</organism>
<dbReference type="SMART" id="SM00355">
    <property type="entry name" value="ZnF_C2H2"/>
    <property type="match status" value="12"/>
</dbReference>
<feature type="domain" description="C2H2-type" evidence="11">
    <location>
        <begin position="644"/>
        <end position="667"/>
    </location>
</feature>
<keyword evidence="2" id="KW-0479">Metal-binding</keyword>
<accession>A0A8S3XGJ6</accession>
<evidence type="ECO:0000256" key="3">
    <source>
        <dbReference type="ARBA" id="ARBA00022737"/>
    </source>
</evidence>
<evidence type="ECO:0000313" key="13">
    <source>
        <dbReference type="EMBL" id="CAG5024749.1"/>
    </source>
</evidence>
<dbReference type="GO" id="GO:0043565">
    <property type="term" value="F:sequence-specific DNA binding"/>
    <property type="evidence" value="ECO:0007669"/>
    <property type="project" value="TreeGrafter"/>
</dbReference>
<comment type="caution">
    <text evidence="13">The sequence shown here is derived from an EMBL/GenBank/DDBJ whole genome shotgun (WGS) entry which is preliminary data.</text>
</comment>
<sequence length="932" mass="107924">MNRFLRSGGEMPEEKRGGDRKRGKYEAKRLSVEWFIESFQGQESHYCRSKGINRIYLPSGLTIRKMWRMYNAARDEDLRVKQSFFRHIFNSKYNIGFGNPRTDVCSTCIELLERIKTEKDASKKNILMVEKTIHRLKYKAFYAILQEENEILQTITFDCQKNQAMPKVPDQSAYYSRQINFYHFAIVVGNSKAKLDKNNIHSYYWDETSHCKGSNEIISAVYDFLKNFEFGDKINILRIVSDGCAGQNKNTGMIAMLGKWLYTEAPTNIRKIELIFPVVGHSFIPPDRVFAKIEKILKTKEVITSPSEYAAVLEQNGMCKDLASIPVFDWKKSYESIIKPTTSWHFQFMKAKRLAEPLRILTGIEISESDGLPPHICSYCSSLLLKSVAFKEKCCNSEELLKFSLMEHNVLSLDYLESIRKELQLTLPYCTVITRECDEVPEDIINDSDLMIKEEVVETSNTLVEFKIENLTDSSTETIKPYRRVKKEKENEVLDVKFENDIETINFDNDEPDQSAPLDDSDGQEDLEAMKDIEVVVLTKEQQIEEVQARKTSANYINSFYKCEQCYKGFMTESTLKNHMLKHDPKRGEYECDVCWGRWPEPRLLRWHVVSSHERKYICKLCDHVSRSSHRAREHSKWHTGFTFDCQICGASFAKSTSHLTHIRLQHPSNHCCDVCGESFIGEYGLRMHKTRAHKDLEDEGAKVVLQCGNCSAQFFNLEALKRHQEETEGAVCQADVRSCPHCGESCSSDEVLKEHMKSHQKEEPVHCQDCNRTFANERSHAIHYQRVHLGVKLKQQRPHTARQLKRPADMVCEVCGKKCNTKATLMYHQRIHTGEKPYQCTHCPKNFSVYQRLQIHVRTHTGESPYQCQHCPKAFKHKAALNRHDRVHTGAKPYSCPHCGKSFSQSNSMKLHVNTVHLKMPAPYRSKKNKK</sequence>
<evidence type="ECO:0000256" key="5">
    <source>
        <dbReference type="ARBA" id="ARBA00022833"/>
    </source>
</evidence>
<name>A0A8S3XGJ6_PARAO</name>
<dbReference type="Pfam" id="PF25273">
    <property type="entry name" value="DUF7869"/>
    <property type="match status" value="1"/>
</dbReference>
<feature type="domain" description="C2H2-type" evidence="11">
    <location>
        <begin position="561"/>
        <end position="588"/>
    </location>
</feature>
<keyword evidence="7" id="KW-0539">Nucleus</keyword>
<dbReference type="PANTHER" id="PTHR24408:SF58">
    <property type="entry name" value="TRANSCRIPTION FACTOR (TFIIIA), PUTATIVE (AFU_ORTHOLOGUE AFUA_1G05150)-RELATED"/>
    <property type="match status" value="1"/>
</dbReference>
<feature type="domain" description="C2H2-type" evidence="11">
    <location>
        <begin position="895"/>
        <end position="918"/>
    </location>
</feature>
<keyword evidence="4 8" id="KW-0863">Zinc-finger</keyword>
<dbReference type="GO" id="GO:0000122">
    <property type="term" value="P:negative regulation of transcription by RNA polymerase II"/>
    <property type="evidence" value="ECO:0007669"/>
    <property type="project" value="UniProtKB-ARBA"/>
</dbReference>
<dbReference type="Proteomes" id="UP000691718">
    <property type="component" value="Unassembled WGS sequence"/>
</dbReference>
<keyword evidence="6" id="KW-0238">DNA-binding</keyword>
<evidence type="ECO:0000256" key="1">
    <source>
        <dbReference type="ARBA" id="ARBA00004123"/>
    </source>
</evidence>
<evidence type="ECO:0000256" key="4">
    <source>
        <dbReference type="ARBA" id="ARBA00022771"/>
    </source>
</evidence>
<comment type="subcellular location">
    <subcellularLocation>
        <location evidence="1">Nucleus</location>
    </subcellularLocation>
</comment>
<feature type="domain" description="ZAD" evidence="12">
    <location>
        <begin position="317"/>
        <end position="404"/>
    </location>
</feature>
<dbReference type="GO" id="GO:0000981">
    <property type="term" value="F:DNA-binding transcription factor activity, RNA polymerase II-specific"/>
    <property type="evidence" value="ECO:0007669"/>
    <property type="project" value="TreeGrafter"/>
</dbReference>
<evidence type="ECO:0000256" key="10">
    <source>
        <dbReference type="SAM" id="MobiDB-lite"/>
    </source>
</evidence>
<dbReference type="PROSITE" id="PS51915">
    <property type="entry name" value="ZAD"/>
    <property type="match status" value="1"/>
</dbReference>
<dbReference type="GO" id="GO:0005634">
    <property type="term" value="C:nucleus"/>
    <property type="evidence" value="ECO:0007669"/>
    <property type="project" value="UniProtKB-SubCell"/>
</dbReference>
<dbReference type="Pfam" id="PF13894">
    <property type="entry name" value="zf-C2H2_4"/>
    <property type="match status" value="2"/>
</dbReference>
<dbReference type="InterPro" id="IPR012934">
    <property type="entry name" value="Znf_AD"/>
</dbReference>
<feature type="domain" description="C2H2-type" evidence="11">
    <location>
        <begin position="867"/>
        <end position="894"/>
    </location>
</feature>
<evidence type="ECO:0000259" key="11">
    <source>
        <dbReference type="PROSITE" id="PS50157"/>
    </source>
</evidence>
<gene>
    <name evidence="13" type="ORF">PAPOLLO_LOCUS18198</name>
</gene>
<dbReference type="OrthoDB" id="427030at2759"/>
<feature type="region of interest" description="Disordered" evidence="10">
    <location>
        <begin position="1"/>
        <end position="22"/>
    </location>
</feature>
<dbReference type="GO" id="GO:0005694">
    <property type="term" value="C:chromosome"/>
    <property type="evidence" value="ECO:0007669"/>
    <property type="project" value="UniProtKB-ARBA"/>
</dbReference>
<dbReference type="GO" id="GO:0008270">
    <property type="term" value="F:zinc ion binding"/>
    <property type="evidence" value="ECO:0007669"/>
    <property type="project" value="UniProtKB-KW"/>
</dbReference>
<feature type="domain" description="C2H2-type" evidence="11">
    <location>
        <begin position="738"/>
        <end position="765"/>
    </location>
</feature>
<dbReference type="AlphaFoldDB" id="A0A8S3XGJ6"/>
<dbReference type="PROSITE" id="PS00028">
    <property type="entry name" value="ZINC_FINGER_C2H2_1"/>
    <property type="match status" value="9"/>
</dbReference>
<evidence type="ECO:0000259" key="12">
    <source>
        <dbReference type="PROSITE" id="PS51915"/>
    </source>
</evidence>
<feature type="domain" description="C2H2-type" evidence="11">
    <location>
        <begin position="811"/>
        <end position="838"/>
    </location>
</feature>
<dbReference type="GO" id="GO:0045893">
    <property type="term" value="P:positive regulation of DNA-templated transcription"/>
    <property type="evidence" value="ECO:0007669"/>
    <property type="project" value="UniProtKB-ARBA"/>
</dbReference>
<feature type="domain" description="C2H2-type" evidence="11">
    <location>
        <begin position="839"/>
        <end position="866"/>
    </location>
</feature>
<evidence type="ECO:0000313" key="14">
    <source>
        <dbReference type="Proteomes" id="UP000691718"/>
    </source>
</evidence>
<comment type="caution">
    <text evidence="9">Lacks conserved residue(s) required for the propagation of feature annotation.</text>
</comment>
<dbReference type="FunFam" id="3.30.160.60:FF:001498">
    <property type="entry name" value="Zinc finger protein 404"/>
    <property type="match status" value="1"/>
</dbReference>
<evidence type="ECO:0000256" key="8">
    <source>
        <dbReference type="PROSITE-ProRule" id="PRU00042"/>
    </source>
</evidence>
<dbReference type="FunFam" id="3.30.160.60:FF:000016">
    <property type="entry name" value="zinc finger protein 37 homolog"/>
    <property type="match status" value="1"/>
</dbReference>
<feature type="domain" description="C2H2-type" evidence="11">
    <location>
        <begin position="766"/>
        <end position="794"/>
    </location>
</feature>
<dbReference type="PROSITE" id="PS50157">
    <property type="entry name" value="ZINC_FINGER_C2H2_2"/>
    <property type="match status" value="9"/>
</dbReference>
<protein>
    <submittedName>
        <fullName evidence="13">(apollo) hypothetical protein</fullName>
    </submittedName>
</protein>
<dbReference type="PANTHER" id="PTHR24408">
    <property type="entry name" value="ZINC FINGER PROTEIN"/>
    <property type="match status" value="1"/>
</dbReference>
<dbReference type="FunFam" id="3.30.160.60:FF:000100">
    <property type="entry name" value="Zinc finger 45-like"/>
    <property type="match status" value="1"/>
</dbReference>
<evidence type="ECO:0000256" key="9">
    <source>
        <dbReference type="PROSITE-ProRule" id="PRU01263"/>
    </source>
</evidence>
<evidence type="ECO:0000256" key="6">
    <source>
        <dbReference type="ARBA" id="ARBA00023125"/>
    </source>
</evidence>
<dbReference type="FunFam" id="3.30.160.60:FF:001465">
    <property type="entry name" value="Zinc finger protein 560"/>
    <property type="match status" value="1"/>
</dbReference>
<dbReference type="InterPro" id="IPR013087">
    <property type="entry name" value="Znf_C2H2_type"/>
</dbReference>
<dbReference type="FunFam" id="3.30.160.60:FF:001732">
    <property type="entry name" value="Zgc:162936"/>
    <property type="match status" value="1"/>
</dbReference>
<dbReference type="Pfam" id="PF00096">
    <property type="entry name" value="zf-C2H2"/>
    <property type="match status" value="3"/>
</dbReference>
<feature type="domain" description="C2H2-type" evidence="11">
    <location>
        <begin position="671"/>
        <end position="699"/>
    </location>
</feature>
<proteinExistence type="predicted"/>
<reference evidence="13" key="1">
    <citation type="submission" date="2021-04" db="EMBL/GenBank/DDBJ databases">
        <authorList>
            <person name="Tunstrom K."/>
        </authorList>
    </citation>
    <scope>NUCLEOTIDE SEQUENCE</scope>
</reference>
<dbReference type="EMBL" id="CAJQZP010001166">
    <property type="protein sequence ID" value="CAG5024749.1"/>
    <property type="molecule type" value="Genomic_DNA"/>
</dbReference>